<dbReference type="AlphaFoldDB" id="A0A543IJF7"/>
<dbReference type="PANTHER" id="PTHR40763">
    <property type="entry name" value="MEMBRANE PROTEIN-RELATED"/>
    <property type="match status" value="1"/>
</dbReference>
<gene>
    <name evidence="2" type="ORF">FHX41_4443</name>
</gene>
<comment type="caution">
    <text evidence="2">The sequence shown here is derived from an EMBL/GenBank/DDBJ whole genome shotgun (WGS) entry which is preliminary data.</text>
</comment>
<dbReference type="EMBL" id="VFPO01000001">
    <property type="protein sequence ID" value="TQM70707.1"/>
    <property type="molecule type" value="Genomic_DNA"/>
</dbReference>
<organism evidence="2 3">
    <name type="scientific">Actinomadura hallensis</name>
    <dbReference type="NCBI Taxonomy" id="337895"/>
    <lineage>
        <taxon>Bacteria</taxon>
        <taxon>Bacillati</taxon>
        <taxon>Actinomycetota</taxon>
        <taxon>Actinomycetes</taxon>
        <taxon>Streptosporangiales</taxon>
        <taxon>Thermomonosporaceae</taxon>
        <taxon>Actinomadura</taxon>
    </lineage>
</organism>
<feature type="domain" description="DUF1707" evidence="1">
    <location>
        <begin position="13"/>
        <end position="65"/>
    </location>
</feature>
<evidence type="ECO:0000259" key="1">
    <source>
        <dbReference type="Pfam" id="PF08044"/>
    </source>
</evidence>
<evidence type="ECO:0000313" key="2">
    <source>
        <dbReference type="EMBL" id="TQM70707.1"/>
    </source>
</evidence>
<dbReference type="InterPro" id="IPR012551">
    <property type="entry name" value="DUF1707_SHOCT-like"/>
</dbReference>
<keyword evidence="3" id="KW-1185">Reference proteome</keyword>
<protein>
    <submittedName>
        <fullName evidence="2">Uncharacterized protein DUF1707</fullName>
    </submittedName>
</protein>
<reference evidence="2 3" key="1">
    <citation type="submission" date="2019-06" db="EMBL/GenBank/DDBJ databases">
        <title>Sequencing the genomes of 1000 actinobacteria strains.</title>
        <authorList>
            <person name="Klenk H.-P."/>
        </authorList>
    </citation>
    <scope>NUCLEOTIDE SEQUENCE [LARGE SCALE GENOMIC DNA]</scope>
    <source>
        <strain evidence="2 3">DSM 45043</strain>
    </source>
</reference>
<dbReference type="OrthoDB" id="3428481at2"/>
<dbReference type="Pfam" id="PF08044">
    <property type="entry name" value="DUF1707"/>
    <property type="match status" value="1"/>
</dbReference>
<accession>A0A543IJF7</accession>
<name>A0A543IJF7_9ACTN</name>
<dbReference type="Proteomes" id="UP000316706">
    <property type="component" value="Unassembled WGS sequence"/>
</dbReference>
<evidence type="ECO:0000313" key="3">
    <source>
        <dbReference type="Proteomes" id="UP000316706"/>
    </source>
</evidence>
<sequence length="187" mass="20149">MSVEQHPQTAPALRASDRDRDEMLVRLHNAFAEGRLSEAELDERIDRALAARTHVELGAVAADLPGTGRAGAECSAPAGRFQVAYKNSVARAGRWRVPERFTTVVYKGTGLLDLRAAELEAQVTRVRVLAYKSCVEIIVPPGVRVETEGVGISAEVHGAPPAGAPVVHIRGYAYKGTIEAKDRICRA</sequence>
<proteinExistence type="predicted"/>
<dbReference type="PANTHER" id="PTHR40763:SF4">
    <property type="entry name" value="DUF1707 DOMAIN-CONTAINING PROTEIN"/>
    <property type="match status" value="1"/>
</dbReference>
<dbReference type="RefSeq" id="WP_141971751.1">
    <property type="nucleotide sequence ID" value="NZ_VFPO01000001.1"/>
</dbReference>